<evidence type="ECO:0000256" key="11">
    <source>
        <dbReference type="SAM" id="Phobius"/>
    </source>
</evidence>
<comment type="caution">
    <text evidence="14">The sequence shown here is derived from an EMBL/GenBank/DDBJ whole genome shotgun (WGS) entry which is preliminary data.</text>
</comment>
<evidence type="ECO:0000256" key="3">
    <source>
        <dbReference type="ARBA" id="ARBA00021907"/>
    </source>
</evidence>
<sequence length="311" mass="34414">MVDKITFRRILKWGFINFFRNGVVSVATVLVMSLSIFMIGGVIVGGSFFSAVISSLEEKVDISAYFKVAASESAILSLKSDLENSPEVSAVKYISADEALKTFRERHRGDEVVLQSLEVIETNPFSASLEIKAKDPSKYGSISKFLESGRYDNILDADANGQKKITYRQNQFVIDRLSSLLSASRKIGFAVSSVLAVIALMVAYSTVRLAIYNSKDEISVMQLVGASRAFIRGPFLVEGVMHGVIAAVFTLAVFYPAFWLVGRKTSALFSGFNIFEYFISNIFQIFFILLAVGILLGVLSAYFAIRRYLRV</sequence>
<dbReference type="AlphaFoldDB" id="A0A1F5VFG1"/>
<dbReference type="Pfam" id="PF02687">
    <property type="entry name" value="FtsX"/>
    <property type="match status" value="1"/>
</dbReference>
<dbReference type="InterPro" id="IPR004513">
    <property type="entry name" value="FtsX"/>
</dbReference>
<feature type="transmembrane region" description="Helical" evidence="11">
    <location>
        <begin position="187"/>
        <end position="211"/>
    </location>
</feature>
<dbReference type="InterPro" id="IPR003838">
    <property type="entry name" value="ABC3_permease_C"/>
</dbReference>
<dbReference type="PANTHER" id="PTHR47755:SF1">
    <property type="entry name" value="CELL DIVISION PROTEIN FTSX"/>
    <property type="match status" value="1"/>
</dbReference>
<evidence type="ECO:0000256" key="8">
    <source>
        <dbReference type="ARBA" id="ARBA00023136"/>
    </source>
</evidence>
<keyword evidence="9 10" id="KW-0131">Cell cycle</keyword>
<evidence type="ECO:0000256" key="5">
    <source>
        <dbReference type="ARBA" id="ARBA00022618"/>
    </source>
</evidence>
<feature type="transmembrane region" description="Helical" evidence="11">
    <location>
        <begin position="282"/>
        <end position="305"/>
    </location>
</feature>
<dbReference type="Proteomes" id="UP000179251">
    <property type="component" value="Unassembled WGS sequence"/>
</dbReference>
<dbReference type="EMBL" id="MFHD01000021">
    <property type="protein sequence ID" value="OGF62193.1"/>
    <property type="molecule type" value="Genomic_DNA"/>
</dbReference>
<evidence type="ECO:0000256" key="6">
    <source>
        <dbReference type="ARBA" id="ARBA00022692"/>
    </source>
</evidence>
<feature type="domain" description="FtsX extracellular" evidence="13">
    <location>
        <begin position="60"/>
        <end position="147"/>
    </location>
</feature>
<dbReference type="PIRSF" id="PIRSF003097">
    <property type="entry name" value="FtsX"/>
    <property type="match status" value="1"/>
</dbReference>
<dbReference type="Gene3D" id="3.30.70.3040">
    <property type="match status" value="1"/>
</dbReference>
<dbReference type="PANTHER" id="PTHR47755">
    <property type="entry name" value="CELL DIVISION PROTEIN FTSX"/>
    <property type="match status" value="1"/>
</dbReference>
<comment type="subcellular location">
    <subcellularLocation>
        <location evidence="1">Cell membrane</location>
        <topology evidence="1">Multi-pass membrane protein</topology>
    </subcellularLocation>
</comment>
<dbReference type="STRING" id="1798325.A2834_00980"/>
<proteinExistence type="inferred from homology"/>
<accession>A0A1F5VFG1</accession>
<evidence type="ECO:0000256" key="2">
    <source>
        <dbReference type="ARBA" id="ARBA00007379"/>
    </source>
</evidence>
<feature type="domain" description="ABC3 transporter permease C-terminal" evidence="12">
    <location>
        <begin position="190"/>
        <end position="310"/>
    </location>
</feature>
<keyword evidence="6 11" id="KW-0812">Transmembrane</keyword>
<evidence type="ECO:0000256" key="1">
    <source>
        <dbReference type="ARBA" id="ARBA00004651"/>
    </source>
</evidence>
<dbReference type="Pfam" id="PF18075">
    <property type="entry name" value="FtsX_ECD"/>
    <property type="match status" value="1"/>
</dbReference>
<feature type="transmembrane region" description="Helical" evidence="11">
    <location>
        <begin position="240"/>
        <end position="262"/>
    </location>
</feature>
<dbReference type="GO" id="GO:0051301">
    <property type="term" value="P:cell division"/>
    <property type="evidence" value="ECO:0007669"/>
    <property type="project" value="UniProtKB-KW"/>
</dbReference>
<evidence type="ECO:0000256" key="9">
    <source>
        <dbReference type="ARBA" id="ARBA00023306"/>
    </source>
</evidence>
<dbReference type="GO" id="GO:0005886">
    <property type="term" value="C:plasma membrane"/>
    <property type="evidence" value="ECO:0007669"/>
    <property type="project" value="UniProtKB-SubCell"/>
</dbReference>
<evidence type="ECO:0000256" key="7">
    <source>
        <dbReference type="ARBA" id="ARBA00022989"/>
    </source>
</evidence>
<keyword evidence="4 10" id="KW-1003">Cell membrane</keyword>
<keyword evidence="5 10" id="KW-0132">Cell division</keyword>
<protein>
    <recommendedName>
        <fullName evidence="3 10">Cell division protein FtsX</fullName>
    </recommendedName>
</protein>
<dbReference type="InterPro" id="IPR040690">
    <property type="entry name" value="FtsX_ECD"/>
</dbReference>
<gene>
    <name evidence="14" type="ORF">A2834_00980</name>
</gene>
<evidence type="ECO:0000313" key="15">
    <source>
        <dbReference type="Proteomes" id="UP000179251"/>
    </source>
</evidence>
<organism evidence="14 15">
    <name type="scientific">Candidatus Giovannonibacteria bacterium RIFCSPHIGHO2_01_FULL_45_23</name>
    <dbReference type="NCBI Taxonomy" id="1798325"/>
    <lineage>
        <taxon>Bacteria</taxon>
        <taxon>Candidatus Giovannoniibacteriota</taxon>
    </lineage>
</organism>
<evidence type="ECO:0000259" key="12">
    <source>
        <dbReference type="Pfam" id="PF02687"/>
    </source>
</evidence>
<evidence type="ECO:0000256" key="4">
    <source>
        <dbReference type="ARBA" id="ARBA00022475"/>
    </source>
</evidence>
<name>A0A1F5VFG1_9BACT</name>
<evidence type="ECO:0000259" key="13">
    <source>
        <dbReference type="Pfam" id="PF18075"/>
    </source>
</evidence>
<keyword evidence="8 10" id="KW-0472">Membrane</keyword>
<evidence type="ECO:0000256" key="10">
    <source>
        <dbReference type="PIRNR" id="PIRNR003097"/>
    </source>
</evidence>
<reference evidence="14 15" key="1">
    <citation type="journal article" date="2016" name="Nat. Commun.">
        <title>Thousands of microbial genomes shed light on interconnected biogeochemical processes in an aquifer system.</title>
        <authorList>
            <person name="Anantharaman K."/>
            <person name="Brown C.T."/>
            <person name="Hug L.A."/>
            <person name="Sharon I."/>
            <person name="Castelle C.J."/>
            <person name="Probst A.J."/>
            <person name="Thomas B.C."/>
            <person name="Singh A."/>
            <person name="Wilkins M.J."/>
            <person name="Karaoz U."/>
            <person name="Brodie E.L."/>
            <person name="Williams K.H."/>
            <person name="Hubbard S.S."/>
            <person name="Banfield J.F."/>
        </authorList>
    </citation>
    <scope>NUCLEOTIDE SEQUENCE [LARGE SCALE GENOMIC DNA]</scope>
</reference>
<keyword evidence="7 11" id="KW-1133">Transmembrane helix</keyword>
<comment type="similarity">
    <text evidence="2 10">Belongs to the ABC-4 integral membrane protein family. FtsX subfamily.</text>
</comment>
<evidence type="ECO:0000313" key="14">
    <source>
        <dbReference type="EMBL" id="OGF62193.1"/>
    </source>
</evidence>
<feature type="transmembrane region" description="Helical" evidence="11">
    <location>
        <begin position="21"/>
        <end position="49"/>
    </location>
</feature>